<dbReference type="EMBL" id="JAQAGZ010000027">
    <property type="protein sequence ID" value="MCZ8516825.1"/>
    <property type="molecule type" value="Genomic_DNA"/>
</dbReference>
<dbReference type="CDD" id="cd01189">
    <property type="entry name" value="INT_ICEBs1_C_like"/>
    <property type="match status" value="1"/>
</dbReference>
<evidence type="ECO:0000313" key="9">
    <source>
        <dbReference type="Proteomes" id="UP001527882"/>
    </source>
</evidence>
<dbReference type="Gene3D" id="1.10.443.10">
    <property type="entry name" value="Intergrase catalytic core"/>
    <property type="match status" value="1"/>
</dbReference>
<keyword evidence="2" id="KW-0229">DNA integration</keyword>
<dbReference type="RefSeq" id="WP_269885359.1">
    <property type="nucleotide sequence ID" value="NZ_JAQAGZ010000027.1"/>
</dbReference>
<accession>A0ABT4QIX4</accession>
<protein>
    <submittedName>
        <fullName evidence="8">Site-specific integrase</fullName>
    </submittedName>
</protein>
<dbReference type="PROSITE" id="PS51900">
    <property type="entry name" value="CB"/>
    <property type="match status" value="1"/>
</dbReference>
<comment type="caution">
    <text evidence="8">The sequence shown here is derived from an EMBL/GenBank/DDBJ whole genome shotgun (WGS) entry which is preliminary data.</text>
</comment>
<organism evidence="8 9">
    <name type="scientific">Paenibacillus gyeongsangnamensis</name>
    <dbReference type="NCBI Taxonomy" id="3388067"/>
    <lineage>
        <taxon>Bacteria</taxon>
        <taxon>Bacillati</taxon>
        <taxon>Bacillota</taxon>
        <taxon>Bacilli</taxon>
        <taxon>Bacillales</taxon>
        <taxon>Paenibacillaceae</taxon>
        <taxon>Paenibacillus</taxon>
    </lineage>
</organism>
<dbReference type="InterPro" id="IPR002104">
    <property type="entry name" value="Integrase_catalytic"/>
</dbReference>
<name>A0ABT4QIX4_9BACL</name>
<dbReference type="InterPro" id="IPR010998">
    <property type="entry name" value="Integrase_recombinase_N"/>
</dbReference>
<reference evidence="8 9" key="1">
    <citation type="submission" date="2022-12" db="EMBL/GenBank/DDBJ databases">
        <title>Draft genome sequence of Paenibacillus sp. dW9.</title>
        <authorList>
            <person name="Choi E.-W."/>
            <person name="Kim D.-U."/>
        </authorList>
    </citation>
    <scope>NUCLEOTIDE SEQUENCE [LARGE SCALE GENOMIC DNA]</scope>
    <source>
        <strain evidence="9">dW9</strain>
    </source>
</reference>
<dbReference type="InterPro" id="IPR004107">
    <property type="entry name" value="Integrase_SAM-like_N"/>
</dbReference>
<keyword evidence="9" id="KW-1185">Reference proteome</keyword>
<dbReference type="PANTHER" id="PTHR30349:SF41">
    <property type="entry name" value="INTEGRASE_RECOMBINASE PROTEIN MJ0367-RELATED"/>
    <property type="match status" value="1"/>
</dbReference>
<keyword evidence="3 5" id="KW-0238">DNA-binding</keyword>
<evidence type="ECO:0000259" key="7">
    <source>
        <dbReference type="PROSITE" id="PS51900"/>
    </source>
</evidence>
<feature type="domain" description="Core-binding (CB)" evidence="7">
    <location>
        <begin position="51"/>
        <end position="143"/>
    </location>
</feature>
<dbReference type="PROSITE" id="PS51898">
    <property type="entry name" value="TYR_RECOMBINASE"/>
    <property type="match status" value="1"/>
</dbReference>
<dbReference type="Pfam" id="PF00589">
    <property type="entry name" value="Phage_integrase"/>
    <property type="match status" value="1"/>
</dbReference>
<gene>
    <name evidence="8" type="ORF">O9H85_31570</name>
</gene>
<dbReference type="Gene3D" id="1.10.150.130">
    <property type="match status" value="1"/>
</dbReference>
<dbReference type="InterPro" id="IPR050090">
    <property type="entry name" value="Tyrosine_recombinase_XerCD"/>
</dbReference>
<evidence type="ECO:0000256" key="2">
    <source>
        <dbReference type="ARBA" id="ARBA00022908"/>
    </source>
</evidence>
<keyword evidence="4" id="KW-0233">DNA recombination</keyword>
<comment type="similarity">
    <text evidence="1">Belongs to the 'phage' integrase family.</text>
</comment>
<dbReference type="InterPro" id="IPR011010">
    <property type="entry name" value="DNA_brk_join_enz"/>
</dbReference>
<dbReference type="SUPFAM" id="SSF56349">
    <property type="entry name" value="DNA breaking-rejoining enzymes"/>
    <property type="match status" value="1"/>
</dbReference>
<dbReference type="InterPro" id="IPR044068">
    <property type="entry name" value="CB"/>
</dbReference>
<evidence type="ECO:0000259" key="6">
    <source>
        <dbReference type="PROSITE" id="PS51898"/>
    </source>
</evidence>
<evidence type="ECO:0000256" key="4">
    <source>
        <dbReference type="ARBA" id="ARBA00023172"/>
    </source>
</evidence>
<evidence type="ECO:0000313" key="8">
    <source>
        <dbReference type="EMBL" id="MCZ8516825.1"/>
    </source>
</evidence>
<dbReference type="InterPro" id="IPR013762">
    <property type="entry name" value="Integrase-like_cat_sf"/>
</dbReference>
<proteinExistence type="inferred from homology"/>
<evidence type="ECO:0000256" key="3">
    <source>
        <dbReference type="ARBA" id="ARBA00023125"/>
    </source>
</evidence>
<sequence length="441" mass="51721">MAPDNKRIKRYKTIKVKGKFTPKKLKEYLEEELLKFKIEVESGEYIAPEKMSFEAFVEEWRKRYAEDELKAKTRKGYENELNSRIIPVFGHKQLIDIKTKHLVDFFSDLKKPGSRKDGKGDTLSPSTVLYIYKVMKCVFDRAFEWKMIPSNPMLGVKRPIAEKNKASFYNDQEAELLIQTLYKEPIKWRLYFLGCLIGGFRRGELLALQWSDANFEENTININKNIAVSKIVDTTKNDSEDEIDMPEWYMQELKNYRPIWEEEREDRGDTWRGGTDEYIFHKGFGESYYPGTPSNVWVNFLKKHGLRHIRLHDLRHTSGSLLFEAGEDIKSIQERLRHSDSRITANIYVHVTKKKKKQTAHQFDRFAPSSPFLIFFRFTTSKTLYKSSLSGDQTKKETRQRGGFKGIYIKKGVLPIILQREHVDCVTGIFQLCNKFESANV</sequence>
<dbReference type="Pfam" id="PF14659">
    <property type="entry name" value="Phage_int_SAM_3"/>
    <property type="match status" value="1"/>
</dbReference>
<evidence type="ECO:0000256" key="5">
    <source>
        <dbReference type="PROSITE-ProRule" id="PRU01248"/>
    </source>
</evidence>
<evidence type="ECO:0000256" key="1">
    <source>
        <dbReference type="ARBA" id="ARBA00008857"/>
    </source>
</evidence>
<dbReference type="PANTHER" id="PTHR30349">
    <property type="entry name" value="PHAGE INTEGRASE-RELATED"/>
    <property type="match status" value="1"/>
</dbReference>
<dbReference type="Proteomes" id="UP001527882">
    <property type="component" value="Unassembled WGS sequence"/>
</dbReference>
<feature type="domain" description="Tyr recombinase" evidence="6">
    <location>
        <begin position="163"/>
        <end position="361"/>
    </location>
</feature>